<keyword evidence="1" id="KW-0812">Transmembrane</keyword>
<evidence type="ECO:0000313" key="2">
    <source>
        <dbReference type="EMBL" id="KXH84192.1"/>
    </source>
</evidence>
<reference evidence="3" key="1">
    <citation type="submission" date="2015-12" db="EMBL/GenBank/DDBJ databases">
        <title>Genome sequence of a biocontrol rhizobacterium Chryseobacterium kwangjuense strain KJ1R5 isolated from pepper (Capsicum annuum L.).</title>
        <authorList>
            <person name="Jeong J.-J."/>
            <person name="Park H."/>
            <person name="Mannaa M."/>
            <person name="Sang M.K."/>
            <person name="Choi I.-G."/>
            <person name="Kim K.D."/>
        </authorList>
    </citation>
    <scope>NUCLEOTIDE SEQUENCE [LARGE SCALE GENOMIC DNA]</scope>
    <source>
        <strain evidence="3">KJ1R5</strain>
    </source>
</reference>
<keyword evidence="1" id="KW-1133">Transmembrane helix</keyword>
<gene>
    <name evidence="2" type="ORF">AU378_00035</name>
</gene>
<organism evidence="2 3">
    <name type="scientific">Chryseobacterium kwangjuense</name>
    <dbReference type="NCBI Taxonomy" id="267125"/>
    <lineage>
        <taxon>Bacteria</taxon>
        <taxon>Pseudomonadati</taxon>
        <taxon>Bacteroidota</taxon>
        <taxon>Flavobacteriia</taxon>
        <taxon>Flavobacteriales</taxon>
        <taxon>Weeksellaceae</taxon>
        <taxon>Chryseobacterium group</taxon>
        <taxon>Chryseobacterium</taxon>
    </lineage>
</organism>
<dbReference type="OrthoDB" id="1360313at2"/>
<comment type="caution">
    <text evidence="2">The sequence shown here is derived from an EMBL/GenBank/DDBJ whole genome shotgun (WGS) entry which is preliminary data.</text>
</comment>
<dbReference type="AlphaFoldDB" id="A0A135WHG3"/>
<feature type="transmembrane region" description="Helical" evidence="1">
    <location>
        <begin position="6"/>
        <end position="24"/>
    </location>
</feature>
<name>A0A135WHG3_9FLAO</name>
<accession>A0A135WHG3</accession>
<evidence type="ECO:0000256" key="1">
    <source>
        <dbReference type="SAM" id="Phobius"/>
    </source>
</evidence>
<dbReference type="RefSeq" id="WP_062646691.1">
    <property type="nucleotide sequence ID" value="NZ_LPUR01000001.1"/>
</dbReference>
<protein>
    <submittedName>
        <fullName evidence="2">Uncharacterized protein</fullName>
    </submittedName>
</protein>
<proteinExistence type="predicted"/>
<reference evidence="2 3" key="2">
    <citation type="journal article" date="2016" name="Genome Announc.">
        <title>Draft Genome Sequence of a Biocontrol Rhizobacterium, Chryseobacterium kwangjuense Strain KJ1R5, Isolated from Pepper (Capsicum annuum).</title>
        <authorList>
            <person name="Jeong J.J."/>
            <person name="Park H."/>
            <person name="Park B.H."/>
            <person name="Mannaa M."/>
            <person name="Sang M.K."/>
            <person name="Choi I.G."/>
            <person name="Kim K.D."/>
        </authorList>
    </citation>
    <scope>NUCLEOTIDE SEQUENCE [LARGE SCALE GENOMIC DNA]</scope>
    <source>
        <strain evidence="2 3">KJ1R5</strain>
    </source>
</reference>
<dbReference type="EMBL" id="LPUR01000001">
    <property type="protein sequence ID" value="KXH84192.1"/>
    <property type="molecule type" value="Genomic_DNA"/>
</dbReference>
<sequence length="96" mass="11617">MNKWIFLIIGIILGLLLNKFYYYLDSNEYEYYSLDSDYLGEDNKSVLKKGTIIRYDQAFSEGFTRYVLYINIKNSEALIKSKKEKEIQPFWFEKRE</sequence>
<evidence type="ECO:0000313" key="3">
    <source>
        <dbReference type="Proteomes" id="UP000070513"/>
    </source>
</evidence>
<dbReference type="Proteomes" id="UP000070513">
    <property type="component" value="Unassembled WGS sequence"/>
</dbReference>
<keyword evidence="1" id="KW-0472">Membrane</keyword>